<name>A0ABW0QKG5_9GAMM</name>
<accession>A0ABW0QKG5</accession>
<dbReference type="Proteomes" id="UP001596114">
    <property type="component" value="Unassembled WGS sequence"/>
</dbReference>
<gene>
    <name evidence="1" type="ORF">ACFPPA_05600</name>
</gene>
<organism evidence="1 2">
    <name type="scientific">Rhodanobacter ginsengisoli</name>
    <dbReference type="NCBI Taxonomy" id="418646"/>
    <lineage>
        <taxon>Bacteria</taxon>
        <taxon>Pseudomonadati</taxon>
        <taxon>Pseudomonadota</taxon>
        <taxon>Gammaproteobacteria</taxon>
        <taxon>Lysobacterales</taxon>
        <taxon>Rhodanobacteraceae</taxon>
        <taxon>Rhodanobacter</taxon>
    </lineage>
</organism>
<evidence type="ECO:0008006" key="3">
    <source>
        <dbReference type="Google" id="ProtNLM"/>
    </source>
</evidence>
<reference evidence="2" key="1">
    <citation type="journal article" date="2019" name="Int. J. Syst. Evol. Microbiol.">
        <title>The Global Catalogue of Microorganisms (GCM) 10K type strain sequencing project: providing services to taxonomists for standard genome sequencing and annotation.</title>
        <authorList>
            <consortium name="The Broad Institute Genomics Platform"/>
            <consortium name="The Broad Institute Genome Sequencing Center for Infectious Disease"/>
            <person name="Wu L."/>
            <person name="Ma J."/>
        </authorList>
    </citation>
    <scope>NUCLEOTIDE SEQUENCE [LARGE SCALE GENOMIC DNA]</scope>
    <source>
        <strain evidence="2">CGMCC 1.16619</strain>
    </source>
</reference>
<protein>
    <recommendedName>
        <fullName evidence="3">Virion structural protein</fullName>
    </recommendedName>
</protein>
<dbReference type="RefSeq" id="WP_377318080.1">
    <property type="nucleotide sequence ID" value="NZ_JBHSNF010000001.1"/>
</dbReference>
<keyword evidence="2" id="KW-1185">Reference proteome</keyword>
<evidence type="ECO:0000313" key="2">
    <source>
        <dbReference type="Proteomes" id="UP001596114"/>
    </source>
</evidence>
<evidence type="ECO:0000313" key="1">
    <source>
        <dbReference type="EMBL" id="MFC5525213.1"/>
    </source>
</evidence>
<dbReference type="EMBL" id="JBHSNF010000001">
    <property type="protein sequence ID" value="MFC5525213.1"/>
    <property type="molecule type" value="Genomic_DNA"/>
</dbReference>
<dbReference type="PIRSF" id="PIRSF028589">
    <property type="entry name" value="UCP028589"/>
    <property type="match status" value="1"/>
</dbReference>
<sequence length="252" mass="26869">MNDFSLQGKVWLGTRLITGRAGAMQWLGDNSELSLKLTTDKSERTESYSGQRLTSAVLQKAKKAEISIKPNQLNPRVLALALYANIVETIAGTVTAEPLPDGLVVGDTVVLDHPYSSAHVITDSTGTPVTLVPGTDYKVESAEASLITLLSLGSPAFTPPLKVAYSYAKSADTAMFTAPIPEKYLVFDGINTLTGEHLLLRLYRCQFDPVSQMDFISADLGELSLSGSVLFDTINAADATLGGFGKLQIPGS</sequence>
<dbReference type="InterPro" id="IPR016893">
    <property type="entry name" value="UCP028589"/>
</dbReference>
<proteinExistence type="predicted"/>
<comment type="caution">
    <text evidence="1">The sequence shown here is derived from an EMBL/GenBank/DDBJ whole genome shotgun (WGS) entry which is preliminary data.</text>
</comment>